<reference evidence="2" key="1">
    <citation type="submission" date="2021-01" db="EMBL/GenBank/DDBJ databases">
        <authorList>
            <person name="Corre E."/>
            <person name="Pelletier E."/>
            <person name="Niang G."/>
            <person name="Scheremetjew M."/>
            <person name="Finn R."/>
            <person name="Kale V."/>
            <person name="Holt S."/>
            <person name="Cochrane G."/>
            <person name="Meng A."/>
            <person name="Brown T."/>
            <person name="Cohen L."/>
        </authorList>
    </citation>
    <scope>NUCLEOTIDE SEQUENCE</scope>
    <source>
        <strain evidence="2">CCAP 1951/1</strain>
    </source>
</reference>
<evidence type="ECO:0000259" key="1">
    <source>
        <dbReference type="Pfam" id="PF16278"/>
    </source>
</evidence>
<name>A0A7S1MSE6_NEODS</name>
<dbReference type="GO" id="GO:0033699">
    <property type="term" value="F:DNA 5'-adenosine monophosphate hydrolase activity"/>
    <property type="evidence" value="ECO:0007669"/>
    <property type="project" value="TreeGrafter"/>
</dbReference>
<dbReference type="Pfam" id="PF11969">
    <property type="entry name" value="DcpS_C"/>
    <property type="match status" value="1"/>
</dbReference>
<evidence type="ECO:0000313" key="2">
    <source>
        <dbReference type="EMBL" id="CAD9139211.1"/>
    </source>
</evidence>
<dbReference type="GO" id="GO:0003697">
    <property type="term" value="F:single-stranded DNA binding"/>
    <property type="evidence" value="ECO:0007669"/>
    <property type="project" value="TreeGrafter"/>
</dbReference>
<dbReference type="GO" id="GO:0005634">
    <property type="term" value="C:nucleus"/>
    <property type="evidence" value="ECO:0007669"/>
    <property type="project" value="TreeGrafter"/>
</dbReference>
<gene>
    <name evidence="2" type="ORF">NDES1114_LOCUS26728</name>
</gene>
<dbReference type="Gene3D" id="3.30.428.10">
    <property type="entry name" value="HIT-like"/>
    <property type="match status" value="1"/>
</dbReference>
<dbReference type="GO" id="GO:0030983">
    <property type="term" value="F:mismatched DNA binding"/>
    <property type="evidence" value="ECO:0007669"/>
    <property type="project" value="TreeGrafter"/>
</dbReference>
<dbReference type="GO" id="GO:1990165">
    <property type="term" value="F:single-strand break-containing DNA binding"/>
    <property type="evidence" value="ECO:0007669"/>
    <property type="project" value="TreeGrafter"/>
</dbReference>
<accession>A0A7S1MSE6</accession>
<dbReference type="GO" id="GO:0000012">
    <property type="term" value="P:single strand break repair"/>
    <property type="evidence" value="ECO:0007669"/>
    <property type="project" value="TreeGrafter"/>
</dbReference>
<proteinExistence type="predicted"/>
<dbReference type="InterPro" id="IPR036265">
    <property type="entry name" value="HIT-like_sf"/>
</dbReference>
<dbReference type="GO" id="GO:0003725">
    <property type="term" value="F:double-stranded RNA binding"/>
    <property type="evidence" value="ECO:0007669"/>
    <property type="project" value="TreeGrafter"/>
</dbReference>
<dbReference type="EMBL" id="HBGF01039957">
    <property type="protein sequence ID" value="CAD9139211.1"/>
    <property type="molecule type" value="Transcribed_RNA"/>
</dbReference>
<protein>
    <recommendedName>
        <fullName evidence="1">Aprataxin C2HE/C2H2/C2HC zinc finger domain-containing protein</fullName>
    </recommendedName>
</protein>
<dbReference type="PANTHER" id="PTHR12486:SF4">
    <property type="entry name" value="APRATAXIN"/>
    <property type="match status" value="1"/>
</dbReference>
<dbReference type="SUPFAM" id="SSF54197">
    <property type="entry name" value="HIT-like"/>
    <property type="match status" value="2"/>
</dbReference>
<dbReference type="Pfam" id="PF16278">
    <property type="entry name" value="zf-C2HE"/>
    <property type="match status" value="1"/>
</dbReference>
<feature type="domain" description="Aprataxin C2HE/C2H2/C2HC zinc finger" evidence="1">
    <location>
        <begin position="270"/>
        <end position="326"/>
    </location>
</feature>
<dbReference type="AlphaFoldDB" id="A0A7S1MSE6"/>
<organism evidence="2">
    <name type="scientific">Neobodo designis</name>
    <name type="common">Flagellated protozoan</name>
    <name type="synonym">Bodo designis</name>
    <dbReference type="NCBI Taxonomy" id="312471"/>
    <lineage>
        <taxon>Eukaryota</taxon>
        <taxon>Discoba</taxon>
        <taxon>Euglenozoa</taxon>
        <taxon>Kinetoplastea</taxon>
        <taxon>Metakinetoplastina</taxon>
        <taxon>Neobodonida</taxon>
        <taxon>Neobodo</taxon>
    </lineage>
</organism>
<sequence>MPRETHYTRIFDKGIAEFQNKPRVHGLSLPRTKLRMLLDSVTRTPGGVGGTAVRRDADTSSVSLCGTTLVRTAMAQHRARRLEKLHKDAWTSAPGYTREMAGDAVFHDDRVVVLADKYPKAAFHFLVVPRDAARLQSLNDLTRDDLGLLVYMRSVGDKVAAAVQGSACDAEEIRAHDVHYELFTPDPPSALELKRAREEHEWLSKDSVFDRSRPLALELPTGLLALPTTRVKFLQGFHSMPSLPPLHMHVISLDLLSATLKNKKHYNSFTTKFFLSSKAVEDDLAQFGSVGINQDVATFQREERKALECVWCGLACDSLPKLKRHIPACHKNAATLDSR</sequence>
<dbReference type="PANTHER" id="PTHR12486">
    <property type="entry name" value="APRATAXIN-RELATED"/>
    <property type="match status" value="1"/>
</dbReference>
<dbReference type="InterPro" id="IPR032566">
    <property type="entry name" value="Znf-C2HE"/>
</dbReference>